<dbReference type="InterPro" id="IPR051807">
    <property type="entry name" value="Sec-metab_biosynth-assoc"/>
</dbReference>
<dbReference type="EMBL" id="SPVF01000128">
    <property type="protein sequence ID" value="TFW20790.1"/>
    <property type="molecule type" value="Genomic_DNA"/>
</dbReference>
<proteinExistence type="inferred from homology"/>
<reference evidence="3 4" key="1">
    <citation type="submission" date="2019-03" db="EMBL/GenBank/DDBJ databases">
        <title>Draft Genome Sequence of Massilia arenosa sp. nov., a Novel Massilia Species Isolated from a Sandy-loam Maize Soil.</title>
        <authorList>
            <person name="Raths R."/>
            <person name="Peta V."/>
            <person name="Bucking H."/>
        </authorList>
    </citation>
    <scope>NUCLEOTIDE SEQUENCE [LARGE SCALE GENOMIC DNA]</scope>
    <source>
        <strain evidence="3 4">MC02</strain>
    </source>
</reference>
<evidence type="ECO:0000259" key="2">
    <source>
        <dbReference type="Pfam" id="PF03795"/>
    </source>
</evidence>
<dbReference type="RefSeq" id="WP_135207034.1">
    <property type="nucleotide sequence ID" value="NZ_SPVF01000128.1"/>
</dbReference>
<sequence>MHYALFYDYAPDYLARRAEFRNAHLKLAWASHARGEFQLGGVLAEPVDGALLVFRAETPQVVEDFVKADPYVANGLVTGWRIRPWMTVAGSGADQPVYPD</sequence>
<protein>
    <recommendedName>
        <fullName evidence="2">YCII-related domain-containing protein</fullName>
    </recommendedName>
</protein>
<organism evidence="3 4">
    <name type="scientific">Zemynaea arenosa</name>
    <dbReference type="NCBI Taxonomy" id="2561931"/>
    <lineage>
        <taxon>Bacteria</taxon>
        <taxon>Pseudomonadati</taxon>
        <taxon>Pseudomonadota</taxon>
        <taxon>Betaproteobacteria</taxon>
        <taxon>Burkholderiales</taxon>
        <taxon>Oxalobacteraceae</taxon>
        <taxon>Telluria group</taxon>
        <taxon>Zemynaea</taxon>
    </lineage>
</organism>
<dbReference type="Gene3D" id="3.30.70.1060">
    <property type="entry name" value="Dimeric alpha+beta barrel"/>
    <property type="match status" value="1"/>
</dbReference>
<keyword evidence="4" id="KW-1185">Reference proteome</keyword>
<evidence type="ECO:0000313" key="3">
    <source>
        <dbReference type="EMBL" id="TFW20790.1"/>
    </source>
</evidence>
<name>A0A4Y9SE16_9BURK</name>
<feature type="domain" description="YCII-related" evidence="2">
    <location>
        <begin position="1"/>
        <end position="85"/>
    </location>
</feature>
<accession>A0A4Y9SE16</accession>
<dbReference type="NCBIfam" id="NF009508">
    <property type="entry name" value="PRK12866.1"/>
    <property type="match status" value="1"/>
</dbReference>
<comment type="caution">
    <text evidence="3">The sequence shown here is derived from an EMBL/GenBank/DDBJ whole genome shotgun (WGS) entry which is preliminary data.</text>
</comment>
<dbReference type="OrthoDB" id="70894at2"/>
<dbReference type="AlphaFoldDB" id="A0A4Y9SE16"/>
<evidence type="ECO:0000256" key="1">
    <source>
        <dbReference type="ARBA" id="ARBA00007689"/>
    </source>
</evidence>
<evidence type="ECO:0000313" key="4">
    <source>
        <dbReference type="Proteomes" id="UP000298438"/>
    </source>
</evidence>
<dbReference type="PANTHER" id="PTHR33606">
    <property type="entry name" value="PROTEIN YCII"/>
    <property type="match status" value="1"/>
</dbReference>
<dbReference type="Proteomes" id="UP000298438">
    <property type="component" value="Unassembled WGS sequence"/>
</dbReference>
<dbReference type="Pfam" id="PF03795">
    <property type="entry name" value="YCII"/>
    <property type="match status" value="1"/>
</dbReference>
<comment type="similarity">
    <text evidence="1">Belongs to the YciI family.</text>
</comment>
<dbReference type="SUPFAM" id="SSF54909">
    <property type="entry name" value="Dimeric alpha+beta barrel"/>
    <property type="match status" value="1"/>
</dbReference>
<dbReference type="InterPro" id="IPR011008">
    <property type="entry name" value="Dimeric_a/b-barrel"/>
</dbReference>
<gene>
    <name evidence="3" type="ORF">E4L96_09815</name>
</gene>
<dbReference type="PANTHER" id="PTHR33606:SF3">
    <property type="entry name" value="PROTEIN YCII"/>
    <property type="match status" value="1"/>
</dbReference>
<dbReference type="InterPro" id="IPR005545">
    <property type="entry name" value="YCII"/>
</dbReference>